<organism evidence="2 3">
    <name type="scientific">Pleurodeles waltl</name>
    <name type="common">Iberian ribbed newt</name>
    <dbReference type="NCBI Taxonomy" id="8319"/>
    <lineage>
        <taxon>Eukaryota</taxon>
        <taxon>Metazoa</taxon>
        <taxon>Chordata</taxon>
        <taxon>Craniata</taxon>
        <taxon>Vertebrata</taxon>
        <taxon>Euteleostomi</taxon>
        <taxon>Amphibia</taxon>
        <taxon>Batrachia</taxon>
        <taxon>Caudata</taxon>
        <taxon>Salamandroidea</taxon>
        <taxon>Salamandridae</taxon>
        <taxon>Pleurodelinae</taxon>
        <taxon>Pleurodeles</taxon>
    </lineage>
</organism>
<name>A0AAV7U111_PLEWA</name>
<evidence type="ECO:0000256" key="1">
    <source>
        <dbReference type="SAM" id="MobiDB-lite"/>
    </source>
</evidence>
<evidence type="ECO:0000313" key="3">
    <source>
        <dbReference type="Proteomes" id="UP001066276"/>
    </source>
</evidence>
<proteinExistence type="predicted"/>
<dbReference type="AlphaFoldDB" id="A0AAV7U111"/>
<sequence>MVVPARGLLSICLVVPARGLLSICLVVPARGLLSMVVPARAAVVHVHGGTMYMVVPVRTAVVHMLGGTCTRAVVHVHGGTMYMVVPVRAAVVHVHGGTLMRVYCPTTWYQHGGLLTAFRCIYIYIHGLYIPYHPWPQSLHAPVLGYCAYTWRPPWHTQLEKYLQISDGGDADGLCRGPAERSIMCDMDHTRTTPGAAHIGVTMETRRPARHWRTDRVGWGRERGRGRGTEAETPSCTAEELETAPRGPGVIELPQADVTCFQGWWYGGVL</sequence>
<dbReference type="EMBL" id="JANPWB010000006">
    <property type="protein sequence ID" value="KAJ1182689.1"/>
    <property type="molecule type" value="Genomic_DNA"/>
</dbReference>
<protein>
    <submittedName>
        <fullName evidence="2">Uncharacterized protein</fullName>
    </submittedName>
</protein>
<accession>A0AAV7U111</accession>
<comment type="caution">
    <text evidence="2">The sequence shown here is derived from an EMBL/GenBank/DDBJ whole genome shotgun (WGS) entry which is preliminary data.</text>
</comment>
<dbReference type="Proteomes" id="UP001066276">
    <property type="component" value="Chromosome 3_2"/>
</dbReference>
<gene>
    <name evidence="2" type="ORF">NDU88_007873</name>
</gene>
<evidence type="ECO:0000313" key="2">
    <source>
        <dbReference type="EMBL" id="KAJ1182689.1"/>
    </source>
</evidence>
<feature type="region of interest" description="Disordered" evidence="1">
    <location>
        <begin position="219"/>
        <end position="249"/>
    </location>
</feature>
<feature type="compositionally biased region" description="Basic and acidic residues" evidence="1">
    <location>
        <begin position="219"/>
        <end position="230"/>
    </location>
</feature>
<keyword evidence="3" id="KW-1185">Reference proteome</keyword>
<reference evidence="2" key="1">
    <citation type="journal article" date="2022" name="bioRxiv">
        <title>Sequencing and chromosome-scale assembly of the giantPleurodeles waltlgenome.</title>
        <authorList>
            <person name="Brown T."/>
            <person name="Elewa A."/>
            <person name="Iarovenko S."/>
            <person name="Subramanian E."/>
            <person name="Araus A.J."/>
            <person name="Petzold A."/>
            <person name="Susuki M."/>
            <person name="Suzuki K.-i.T."/>
            <person name="Hayashi T."/>
            <person name="Toyoda A."/>
            <person name="Oliveira C."/>
            <person name="Osipova E."/>
            <person name="Leigh N.D."/>
            <person name="Simon A."/>
            <person name="Yun M.H."/>
        </authorList>
    </citation>
    <scope>NUCLEOTIDE SEQUENCE</scope>
    <source>
        <strain evidence="2">20211129_DDA</strain>
        <tissue evidence="2">Liver</tissue>
    </source>
</reference>